<reference evidence="1" key="1">
    <citation type="submission" date="2020-11" db="EMBL/GenBank/DDBJ databases">
        <authorList>
            <person name="Tran Van P."/>
        </authorList>
    </citation>
    <scope>NUCLEOTIDE SEQUENCE</scope>
</reference>
<gene>
    <name evidence="1" type="ORF">TSIB3V08_LOCUS5004</name>
</gene>
<evidence type="ECO:0000313" key="1">
    <source>
        <dbReference type="EMBL" id="CAD7260844.1"/>
    </source>
</evidence>
<sequence length="122" mass="13052">MIHKYTNSNGASDGEGMDKLKSDTIELVVVPKRTALLLDKIMVALQKAVDEDSSVAAIPPNMPDSTVCCGFVTFGLKQATGTSLYGPSTAWTTKGSCLLALLLQRGHVFQTEVTPYLPIQPP</sequence>
<name>A0A7R9FZ47_TIMSH</name>
<dbReference type="EMBL" id="OC001876">
    <property type="protein sequence ID" value="CAD7260844.1"/>
    <property type="molecule type" value="Genomic_DNA"/>
</dbReference>
<proteinExistence type="predicted"/>
<dbReference type="AlphaFoldDB" id="A0A7R9FZ47"/>
<accession>A0A7R9FZ47</accession>
<organism evidence="1">
    <name type="scientific">Timema shepardi</name>
    <name type="common">Walking stick</name>
    <dbReference type="NCBI Taxonomy" id="629360"/>
    <lineage>
        <taxon>Eukaryota</taxon>
        <taxon>Metazoa</taxon>
        <taxon>Ecdysozoa</taxon>
        <taxon>Arthropoda</taxon>
        <taxon>Hexapoda</taxon>
        <taxon>Insecta</taxon>
        <taxon>Pterygota</taxon>
        <taxon>Neoptera</taxon>
        <taxon>Polyneoptera</taxon>
        <taxon>Phasmatodea</taxon>
        <taxon>Timematodea</taxon>
        <taxon>Timematoidea</taxon>
        <taxon>Timematidae</taxon>
        <taxon>Timema</taxon>
    </lineage>
</organism>
<protein>
    <submittedName>
        <fullName evidence="1">Uncharacterized protein</fullName>
    </submittedName>
</protein>